<dbReference type="InterPro" id="IPR029423">
    <property type="entry name" value="LRRC37AB_C"/>
</dbReference>
<keyword evidence="5" id="KW-1185">Reference proteome</keyword>
<dbReference type="PANTHER" id="PTHR23045:SF9">
    <property type="entry name" value="LEUCINE RICH REPEAT CONTAINING 37A-RELATED"/>
    <property type="match status" value="1"/>
</dbReference>
<dbReference type="InterPro" id="IPR015753">
    <property type="entry name" value="LRRC37"/>
</dbReference>
<reference evidence="4 5" key="1">
    <citation type="submission" date="2019-09" db="EMBL/GenBank/DDBJ databases">
        <title>Bird 10,000 Genomes (B10K) Project - Family phase.</title>
        <authorList>
            <person name="Zhang G."/>
        </authorList>
    </citation>
    <scope>NUCLEOTIDE SEQUENCE [LARGE SCALE GENOMIC DNA]</scope>
    <source>
        <strain evidence="4">B10K-DU-017-25</strain>
        <tissue evidence="4">Mixed tissue sample</tissue>
    </source>
</reference>
<feature type="transmembrane region" description="Helical" evidence="2">
    <location>
        <begin position="262"/>
        <end position="284"/>
    </location>
</feature>
<dbReference type="PANTHER" id="PTHR23045">
    <property type="entry name" value="LEUCINE-RICH REPEAT-CONTAINING PROTEIN 37A"/>
    <property type="match status" value="1"/>
</dbReference>
<evidence type="ECO:0000313" key="5">
    <source>
        <dbReference type="Proteomes" id="UP000517892"/>
    </source>
</evidence>
<proteinExistence type="predicted"/>
<evidence type="ECO:0000259" key="3">
    <source>
        <dbReference type="Pfam" id="PF14914"/>
    </source>
</evidence>
<feature type="non-terminal residue" evidence="4">
    <location>
        <position position="375"/>
    </location>
</feature>
<keyword evidence="2" id="KW-0472">Membrane</keyword>
<evidence type="ECO:0000256" key="2">
    <source>
        <dbReference type="SAM" id="Phobius"/>
    </source>
</evidence>
<accession>A0A7K5A9I5</accession>
<feature type="region of interest" description="Disordered" evidence="1">
    <location>
        <begin position="124"/>
        <end position="149"/>
    </location>
</feature>
<gene>
    <name evidence="4" type="primary">Lrrc37a</name>
    <name evidence="4" type="ORF">CENUNI_R15280</name>
</gene>
<feature type="domain" description="LRRC37A/B like protein 1 C-terminal" evidence="3">
    <location>
        <begin position="156"/>
        <end position="291"/>
    </location>
</feature>
<dbReference type="AlphaFoldDB" id="A0A7K5A9I5"/>
<dbReference type="Proteomes" id="UP000517892">
    <property type="component" value="Unassembled WGS sequence"/>
</dbReference>
<organism evidence="4 5">
    <name type="scientific">Centropus unirufus</name>
    <dbReference type="NCBI Taxonomy" id="1118519"/>
    <lineage>
        <taxon>Eukaryota</taxon>
        <taxon>Metazoa</taxon>
        <taxon>Chordata</taxon>
        <taxon>Craniata</taxon>
        <taxon>Vertebrata</taxon>
        <taxon>Euteleostomi</taxon>
        <taxon>Archelosauria</taxon>
        <taxon>Archosauria</taxon>
        <taxon>Dinosauria</taxon>
        <taxon>Saurischia</taxon>
        <taxon>Theropoda</taxon>
        <taxon>Coelurosauria</taxon>
        <taxon>Aves</taxon>
        <taxon>Neognathae</taxon>
        <taxon>Neoaves</taxon>
        <taxon>Otidimorphae</taxon>
        <taxon>Cuculiformes</taxon>
        <taxon>Centropidae</taxon>
        <taxon>Centropus</taxon>
    </lineage>
</organism>
<dbReference type="EMBL" id="VYZI01000941">
    <property type="protein sequence ID" value="NWR80044.1"/>
    <property type="molecule type" value="Genomic_DNA"/>
</dbReference>
<keyword evidence="2" id="KW-0812">Transmembrane</keyword>
<protein>
    <submittedName>
        <fullName evidence="4">L37A1 protein</fullName>
    </submittedName>
</protein>
<name>A0A7K5A9I5_9AVES</name>
<feature type="region of interest" description="Disordered" evidence="1">
    <location>
        <begin position="1"/>
        <end position="50"/>
    </location>
</feature>
<feature type="compositionally biased region" description="Basic and acidic residues" evidence="1">
    <location>
        <begin position="10"/>
        <end position="24"/>
    </location>
</feature>
<feature type="non-terminal residue" evidence="4">
    <location>
        <position position="1"/>
    </location>
</feature>
<dbReference type="OrthoDB" id="9424710at2759"/>
<evidence type="ECO:0000256" key="1">
    <source>
        <dbReference type="SAM" id="MobiDB-lite"/>
    </source>
</evidence>
<sequence>IPSYSGAVEQGKKSHGLEDVKDAEGVEGAPAPRQDHVWTYRRPKQGDSPYLSKSFQLFHEALGNGNPEEEPIPPQSKAEQRLNTKEDFFSNLLINNIPSAASSVLEDMAEEEDFSLGEHLPAAPQTTEKHQKQQEEGSSLLNNEGSSNSPVNTLVQDLFETRANHHLRLLVPDKALRTFIARVVRVLRMECSRPKLWAACTKLVSKTGLLMKLLSRRRNNQGAFMDQCLQEGDISNGTAQANDAGGTRGGKWNPGYISGNRLLILVLLLVIITINLVVVCLLKICSPKPASTSKPRSTRKSLWRCFLQNVLPRGWRRKKCSVKEQDCYLPDPSQPKPLWLQHLYQPLDSQHEASIAELYDETSEEEEIFNKSNLV</sequence>
<dbReference type="Pfam" id="PF14914">
    <property type="entry name" value="LRRC37AB_C"/>
    <property type="match status" value="1"/>
</dbReference>
<feature type="compositionally biased region" description="Low complexity" evidence="1">
    <location>
        <begin position="136"/>
        <end position="149"/>
    </location>
</feature>
<comment type="caution">
    <text evidence="4">The sequence shown here is derived from an EMBL/GenBank/DDBJ whole genome shotgun (WGS) entry which is preliminary data.</text>
</comment>
<keyword evidence="2" id="KW-1133">Transmembrane helix</keyword>
<evidence type="ECO:0000313" key="4">
    <source>
        <dbReference type="EMBL" id="NWR80044.1"/>
    </source>
</evidence>